<proteinExistence type="predicted"/>
<dbReference type="PANTHER" id="PTHR24148:SF64">
    <property type="entry name" value="HETEROKARYON INCOMPATIBILITY DOMAIN-CONTAINING PROTEIN"/>
    <property type="match status" value="1"/>
</dbReference>
<keyword evidence="3" id="KW-1185">Reference proteome</keyword>
<sequence length="490" mass="55964">MVERSQQVLLMKEIYQNAAKVLISLDFEETEEILDATYLHSTLALCKIALHRLKVMELDYPKNDPVSFTRDEMAALRRLFGCSWWVRAWVVQEIFFSKAAVFVLDTANHELDWDLLGHASESLPMGNRGDSEKDFPLRSQKNYAQAWKLWALKRTTDPTPLRGLIAYFDVVKATELEDYIYALLSLSAEYNYLGKMNQRSVPVPTIDYSKELSEIYTEWARYFIADSQSLEILCEPLISVGDQSWSEAESKLPSWVPNWSRTVNPLRIEHGDHYAAARSRPVRIGNAIDQYSLNLSGIQWDSIIWVGSTTSENSQFNAAFAQASEFLGSYLTQEGLEVLFALTATAGAYQDKGAGTSTPPNIWTYLTTRISEHLESGDYTLGNDLDEPNRPGQTQNVGWSDEYRARVRLCCFNRRLFITKRGYLGLGPYHMQLADLVCILFGGDTPYILRKSSSLTYRFIGQCYVHGIMNGEVVDEWEKTQGNEQWFELR</sequence>
<dbReference type="InterPro" id="IPR010730">
    <property type="entry name" value="HET"/>
</dbReference>
<evidence type="ECO:0000259" key="1">
    <source>
        <dbReference type="Pfam" id="PF06985"/>
    </source>
</evidence>
<reference evidence="2" key="1">
    <citation type="submission" date="2022-10" db="EMBL/GenBank/DDBJ databases">
        <title>Culturing micro-colonial fungi from biological soil crusts in the Mojave desert and describing Neophaeococcomyces mojavensis, and introducing the new genera and species Taxawa tesnikishii.</title>
        <authorList>
            <person name="Kurbessoian T."/>
            <person name="Stajich J.E."/>
        </authorList>
    </citation>
    <scope>NUCLEOTIDE SEQUENCE</scope>
    <source>
        <strain evidence="2">TK_41</strain>
    </source>
</reference>
<name>A0AA39CHP9_9EURO</name>
<evidence type="ECO:0000313" key="3">
    <source>
        <dbReference type="Proteomes" id="UP001172673"/>
    </source>
</evidence>
<dbReference type="EMBL" id="JAPDRK010000010">
    <property type="protein sequence ID" value="KAJ9608440.1"/>
    <property type="molecule type" value="Genomic_DNA"/>
</dbReference>
<organism evidence="2 3">
    <name type="scientific">Cladophialophora chaetospira</name>
    <dbReference type="NCBI Taxonomy" id="386627"/>
    <lineage>
        <taxon>Eukaryota</taxon>
        <taxon>Fungi</taxon>
        <taxon>Dikarya</taxon>
        <taxon>Ascomycota</taxon>
        <taxon>Pezizomycotina</taxon>
        <taxon>Eurotiomycetes</taxon>
        <taxon>Chaetothyriomycetidae</taxon>
        <taxon>Chaetothyriales</taxon>
        <taxon>Herpotrichiellaceae</taxon>
        <taxon>Cladophialophora</taxon>
    </lineage>
</organism>
<feature type="domain" description="Heterokaryon incompatibility" evidence="1">
    <location>
        <begin position="3"/>
        <end position="93"/>
    </location>
</feature>
<dbReference type="PANTHER" id="PTHR24148">
    <property type="entry name" value="ANKYRIN REPEAT DOMAIN-CONTAINING PROTEIN 39 HOMOLOG-RELATED"/>
    <property type="match status" value="1"/>
</dbReference>
<evidence type="ECO:0000313" key="2">
    <source>
        <dbReference type="EMBL" id="KAJ9608440.1"/>
    </source>
</evidence>
<dbReference type="InterPro" id="IPR052895">
    <property type="entry name" value="HetReg/Transcr_Mod"/>
</dbReference>
<gene>
    <name evidence="2" type="ORF">H2200_007428</name>
</gene>
<accession>A0AA39CHP9</accession>
<dbReference type="AlphaFoldDB" id="A0AA39CHP9"/>
<dbReference type="Proteomes" id="UP001172673">
    <property type="component" value="Unassembled WGS sequence"/>
</dbReference>
<dbReference type="Pfam" id="PF06985">
    <property type="entry name" value="HET"/>
    <property type="match status" value="1"/>
</dbReference>
<protein>
    <recommendedName>
        <fullName evidence="1">Heterokaryon incompatibility domain-containing protein</fullName>
    </recommendedName>
</protein>
<comment type="caution">
    <text evidence="2">The sequence shown here is derived from an EMBL/GenBank/DDBJ whole genome shotgun (WGS) entry which is preliminary data.</text>
</comment>
<dbReference type="Pfam" id="PF26639">
    <property type="entry name" value="Het-6_barrel"/>
    <property type="match status" value="1"/>
</dbReference>